<evidence type="ECO:0000313" key="2">
    <source>
        <dbReference type="EMBL" id="ERM94709.1"/>
    </source>
</evidence>
<proteinExistence type="predicted"/>
<dbReference type="eggNOG" id="KOG4197">
    <property type="taxonomic scope" value="Eukaryota"/>
</dbReference>
<name>W1NHP7_AMBTC</name>
<dbReference type="PANTHER" id="PTHR46862:SF2">
    <property type="entry name" value="OS02G0611400 PROTEIN"/>
    <property type="match status" value="1"/>
</dbReference>
<evidence type="ECO:0000256" key="1">
    <source>
        <dbReference type="SAM" id="MobiDB-lite"/>
    </source>
</evidence>
<organism evidence="2 3">
    <name type="scientific">Amborella trichopoda</name>
    <dbReference type="NCBI Taxonomy" id="13333"/>
    <lineage>
        <taxon>Eukaryota</taxon>
        <taxon>Viridiplantae</taxon>
        <taxon>Streptophyta</taxon>
        <taxon>Embryophyta</taxon>
        <taxon>Tracheophyta</taxon>
        <taxon>Spermatophyta</taxon>
        <taxon>Magnoliopsida</taxon>
        <taxon>Amborellales</taxon>
        <taxon>Amborellaceae</taxon>
        <taxon>Amborella</taxon>
    </lineage>
</organism>
<feature type="region of interest" description="Disordered" evidence="1">
    <location>
        <begin position="103"/>
        <end position="147"/>
    </location>
</feature>
<dbReference type="AlphaFoldDB" id="W1NHP7"/>
<dbReference type="EMBL" id="KI397507">
    <property type="protein sequence ID" value="ERM94709.1"/>
    <property type="molecule type" value="Genomic_DNA"/>
</dbReference>
<reference evidence="3" key="1">
    <citation type="journal article" date="2013" name="Science">
        <title>The Amborella genome and the evolution of flowering plants.</title>
        <authorList>
            <consortium name="Amborella Genome Project"/>
        </authorList>
    </citation>
    <scope>NUCLEOTIDE SEQUENCE [LARGE SCALE GENOMIC DNA]</scope>
</reference>
<dbReference type="HOGENOM" id="CLU_1534599_0_0_1"/>
<gene>
    <name evidence="2" type="ORF">AMTR_s00011p00239650</name>
</gene>
<dbReference type="STRING" id="13333.W1NHP7"/>
<keyword evidence="3" id="KW-1185">Reference proteome</keyword>
<dbReference type="Gramene" id="ERM94709">
    <property type="protein sequence ID" value="ERM94709"/>
    <property type="gene ID" value="AMTR_s00011p00239650"/>
</dbReference>
<accession>W1NHP7</accession>
<sequence>MEKGSINDAELGEGTQFQEFSQEQWRTVWEVYNFIMEDMRKMRKQEELKKHLQCEELKEMCKFAQELGIRSDMLNELRLKWAQEKMAKTELYRGLELIREEENDLSNEDVASSKDGNLQSEEGERVEGKNTGSEETQAFVLPRSTNERSSKRYMASIYRDPSGEKWLRGLKMRIN</sequence>
<protein>
    <submittedName>
        <fullName evidence="2">Uncharacterized protein</fullName>
    </submittedName>
</protein>
<evidence type="ECO:0000313" key="3">
    <source>
        <dbReference type="Proteomes" id="UP000017836"/>
    </source>
</evidence>
<dbReference type="PANTHER" id="PTHR46862">
    <property type="entry name" value="OS07G0661900 PROTEIN"/>
    <property type="match status" value="1"/>
</dbReference>
<dbReference type="Proteomes" id="UP000017836">
    <property type="component" value="Unassembled WGS sequence"/>
</dbReference>